<evidence type="ECO:0000313" key="4">
    <source>
        <dbReference type="EMBL" id="KOB65049.1"/>
    </source>
</evidence>
<dbReference type="AlphaFoldDB" id="A0A0L7KPZ9"/>
<evidence type="ECO:0000256" key="1">
    <source>
        <dbReference type="PROSITE-ProRule" id="PRU00042"/>
    </source>
</evidence>
<evidence type="ECO:0000256" key="2">
    <source>
        <dbReference type="SAM" id="MobiDB-lite"/>
    </source>
</evidence>
<dbReference type="InterPro" id="IPR013087">
    <property type="entry name" value="Znf_C2H2_type"/>
</dbReference>
<comment type="caution">
    <text evidence="4">The sequence shown here is derived from an EMBL/GenBank/DDBJ whole genome shotgun (WGS) entry which is preliminary data.</text>
</comment>
<feature type="compositionally biased region" description="Polar residues" evidence="2">
    <location>
        <begin position="29"/>
        <end position="39"/>
    </location>
</feature>
<protein>
    <submittedName>
        <fullName evidence="4">Zinc finger protein</fullName>
    </submittedName>
</protein>
<keyword evidence="1" id="KW-0862">Zinc</keyword>
<feature type="region of interest" description="Disordered" evidence="2">
    <location>
        <begin position="1"/>
        <end position="39"/>
    </location>
</feature>
<keyword evidence="1" id="KW-0863">Zinc-finger</keyword>
<feature type="compositionally biased region" description="Acidic residues" evidence="2">
    <location>
        <begin position="12"/>
        <end position="24"/>
    </location>
</feature>
<dbReference type="EMBL" id="JTDY01007645">
    <property type="protein sequence ID" value="KOB65049.1"/>
    <property type="molecule type" value="Genomic_DNA"/>
</dbReference>
<accession>A0A0L7KPZ9</accession>
<name>A0A0L7KPZ9_OPEBR</name>
<dbReference type="PROSITE" id="PS50157">
    <property type="entry name" value="ZINC_FINGER_C2H2_2"/>
    <property type="match status" value="1"/>
</dbReference>
<organism evidence="4 5">
    <name type="scientific">Operophtera brumata</name>
    <name type="common">Winter moth</name>
    <name type="synonym">Phalaena brumata</name>
    <dbReference type="NCBI Taxonomy" id="104452"/>
    <lineage>
        <taxon>Eukaryota</taxon>
        <taxon>Metazoa</taxon>
        <taxon>Ecdysozoa</taxon>
        <taxon>Arthropoda</taxon>
        <taxon>Hexapoda</taxon>
        <taxon>Insecta</taxon>
        <taxon>Pterygota</taxon>
        <taxon>Neoptera</taxon>
        <taxon>Endopterygota</taxon>
        <taxon>Lepidoptera</taxon>
        <taxon>Glossata</taxon>
        <taxon>Ditrysia</taxon>
        <taxon>Geometroidea</taxon>
        <taxon>Geometridae</taxon>
        <taxon>Larentiinae</taxon>
        <taxon>Operophtera</taxon>
    </lineage>
</organism>
<dbReference type="Proteomes" id="UP000037510">
    <property type="component" value="Unassembled WGS sequence"/>
</dbReference>
<sequence>MVSTKSIKEEPVEIDPLEDNEAADPDYQVNETPTNSTDTLEYGCDVCNKRFSTRTKLPMQQNIHSARQLTSTHENPWRKPTLPVQYVHEEVHSKSKLGTAQEKPFRGKAIQL</sequence>
<feature type="domain" description="C2H2-type" evidence="3">
    <location>
        <begin position="42"/>
        <end position="69"/>
    </location>
</feature>
<reference evidence="4 5" key="1">
    <citation type="journal article" date="2015" name="Genome Biol. Evol.">
        <title>The genome of winter moth (Operophtera brumata) provides a genomic perspective on sexual dimorphism and phenology.</title>
        <authorList>
            <person name="Derks M.F."/>
            <person name="Smit S."/>
            <person name="Salis L."/>
            <person name="Schijlen E."/>
            <person name="Bossers A."/>
            <person name="Mateman C."/>
            <person name="Pijl A.S."/>
            <person name="de Ridder D."/>
            <person name="Groenen M.A."/>
            <person name="Visser M.E."/>
            <person name="Megens H.J."/>
        </authorList>
    </citation>
    <scope>NUCLEOTIDE SEQUENCE [LARGE SCALE GENOMIC DNA]</scope>
    <source>
        <strain evidence="4">WM2013NL</strain>
        <tissue evidence="4">Head and thorax</tissue>
    </source>
</reference>
<evidence type="ECO:0000259" key="3">
    <source>
        <dbReference type="PROSITE" id="PS50157"/>
    </source>
</evidence>
<keyword evidence="1" id="KW-0479">Metal-binding</keyword>
<dbReference type="GO" id="GO:0008270">
    <property type="term" value="F:zinc ion binding"/>
    <property type="evidence" value="ECO:0007669"/>
    <property type="project" value="UniProtKB-KW"/>
</dbReference>
<keyword evidence="5" id="KW-1185">Reference proteome</keyword>
<gene>
    <name evidence="4" type="ORF">OBRU01_22512</name>
</gene>
<feature type="compositionally biased region" description="Basic and acidic residues" evidence="2">
    <location>
        <begin position="1"/>
        <end position="11"/>
    </location>
</feature>
<evidence type="ECO:0000313" key="5">
    <source>
        <dbReference type="Proteomes" id="UP000037510"/>
    </source>
</evidence>
<proteinExistence type="predicted"/>
<feature type="region of interest" description="Disordered" evidence="2">
    <location>
        <begin position="93"/>
        <end position="112"/>
    </location>
</feature>